<gene>
    <name evidence="1" type="ORF">MA20_25645</name>
</gene>
<reference evidence="1 2" key="1">
    <citation type="submission" date="2014-09" db="EMBL/GenBank/DDBJ databases">
        <title>Draft genome of Bradyrhizobium japonicum Is-34.</title>
        <authorList>
            <person name="Tsurumaru H."/>
            <person name="Yamakawa T."/>
            <person name="Hashimoto S."/>
            <person name="Okizaki K."/>
            <person name="Kanesaki Y."/>
            <person name="Yoshikawa H."/>
            <person name="Yajima S."/>
        </authorList>
    </citation>
    <scope>NUCLEOTIDE SEQUENCE [LARGE SCALE GENOMIC DNA]</scope>
    <source>
        <strain evidence="1 2">Is-34</strain>
    </source>
</reference>
<organism evidence="1 2">
    <name type="scientific">Bradyrhizobium japonicum</name>
    <dbReference type="NCBI Taxonomy" id="375"/>
    <lineage>
        <taxon>Bacteria</taxon>
        <taxon>Pseudomonadati</taxon>
        <taxon>Pseudomonadota</taxon>
        <taxon>Alphaproteobacteria</taxon>
        <taxon>Hyphomicrobiales</taxon>
        <taxon>Nitrobacteraceae</taxon>
        <taxon>Bradyrhizobium</taxon>
    </lineage>
</organism>
<protein>
    <submittedName>
        <fullName evidence="1">Uncharacterized protein</fullName>
    </submittedName>
</protein>
<dbReference type="PATRIC" id="fig|375.37.peg.7049"/>
<sequence>MTTTIPVERVASVLEAAHFKRVPTPLKIGGIEIDAAAAFVGEPPIPDLIVVGDSLAQTPARLQQVVEGAGRALDMMGSRRPLTLIVVGPRPESSTLSALARHARVLAVGETAGEQDLFNWLAVLLPLTLPKASEDRAIAIRAKLLEGFDDPLALELVEIASAGVLRVASHLADAIDAPFLEDLLSEKEP</sequence>
<evidence type="ECO:0000313" key="2">
    <source>
        <dbReference type="Proteomes" id="UP000030377"/>
    </source>
</evidence>
<comment type="caution">
    <text evidence="1">The sequence shown here is derived from an EMBL/GenBank/DDBJ whole genome shotgun (WGS) entry which is preliminary data.</text>
</comment>
<dbReference type="AlphaFoldDB" id="A0A0A3YTF8"/>
<accession>A0A0A3YTF8</accession>
<evidence type="ECO:0000313" key="1">
    <source>
        <dbReference type="EMBL" id="KGT76943.1"/>
    </source>
</evidence>
<name>A0A0A3YTF8_BRAJP</name>
<dbReference type="RefSeq" id="WP_011084410.1">
    <property type="nucleotide sequence ID" value="NZ_BJNK01000019.1"/>
</dbReference>
<dbReference type="EMBL" id="JRPN01000019">
    <property type="protein sequence ID" value="KGT76943.1"/>
    <property type="molecule type" value="Genomic_DNA"/>
</dbReference>
<proteinExistence type="predicted"/>
<dbReference type="Proteomes" id="UP000030377">
    <property type="component" value="Unassembled WGS sequence"/>
</dbReference>
<dbReference type="GeneID" id="46488848"/>
<dbReference type="KEGG" id="bjp:RN69_39900"/>